<dbReference type="SMART" id="SM01371">
    <property type="entry name" value="TFIIA"/>
    <property type="match status" value="1"/>
</dbReference>
<organism evidence="6 7">
    <name type="scientific">Adiantum capillus-veneris</name>
    <name type="common">Maidenhair fern</name>
    <dbReference type="NCBI Taxonomy" id="13818"/>
    <lineage>
        <taxon>Eukaryota</taxon>
        <taxon>Viridiplantae</taxon>
        <taxon>Streptophyta</taxon>
        <taxon>Embryophyta</taxon>
        <taxon>Tracheophyta</taxon>
        <taxon>Polypodiopsida</taxon>
        <taxon>Polypodiidae</taxon>
        <taxon>Polypodiales</taxon>
        <taxon>Pteridineae</taxon>
        <taxon>Pteridaceae</taxon>
        <taxon>Vittarioideae</taxon>
        <taxon>Adiantum</taxon>
    </lineage>
</organism>
<comment type="subcellular location">
    <subcellularLocation>
        <location evidence="1">Nucleus</location>
    </subcellularLocation>
</comment>
<keyword evidence="7" id="KW-1185">Reference proteome</keyword>
<evidence type="ECO:0000256" key="5">
    <source>
        <dbReference type="SAM" id="MobiDB-lite"/>
    </source>
</evidence>
<evidence type="ECO:0000256" key="3">
    <source>
        <dbReference type="ARBA" id="ARBA00023163"/>
    </source>
</evidence>
<feature type="compositionally biased region" description="Acidic residues" evidence="5">
    <location>
        <begin position="295"/>
        <end position="321"/>
    </location>
</feature>
<keyword evidence="3" id="KW-0804">Transcription</keyword>
<dbReference type="InterPro" id="IPR009088">
    <property type="entry name" value="TFIIA_b-brl"/>
</dbReference>
<dbReference type="InterPro" id="IPR004855">
    <property type="entry name" value="TFIIA_asu/bsu"/>
</dbReference>
<dbReference type="Pfam" id="PF03153">
    <property type="entry name" value="TFIIA"/>
    <property type="match status" value="2"/>
</dbReference>
<protein>
    <submittedName>
        <fullName evidence="6">Uncharacterized protein</fullName>
    </submittedName>
</protein>
<dbReference type="AlphaFoldDB" id="A0A9D4U9T1"/>
<feature type="compositionally biased region" description="Basic and acidic residues" evidence="5">
    <location>
        <begin position="283"/>
        <end position="294"/>
    </location>
</feature>
<comment type="caution">
    <text evidence="6">The sequence shown here is derived from an EMBL/GenBank/DDBJ whole genome shotgun (WGS) entry which is preliminary data.</text>
</comment>
<proteinExistence type="inferred from homology"/>
<evidence type="ECO:0000256" key="2">
    <source>
        <dbReference type="ARBA" id="ARBA00010059"/>
    </source>
</evidence>
<dbReference type="OrthoDB" id="6275927at2759"/>
<evidence type="ECO:0000313" key="6">
    <source>
        <dbReference type="EMBL" id="KAI5063917.1"/>
    </source>
</evidence>
<accession>A0A9D4U9T1</accession>
<evidence type="ECO:0000256" key="4">
    <source>
        <dbReference type="ARBA" id="ARBA00023242"/>
    </source>
</evidence>
<dbReference type="EMBL" id="JABFUD020000020">
    <property type="protein sequence ID" value="KAI5063917.1"/>
    <property type="molecule type" value="Genomic_DNA"/>
</dbReference>
<sequence length="370" mass="40751">MAGHLTGIYLHVVADVISNVREEFRNEGVDETVLQELQSLWELNMMQAGTIQGCHADMFTRGVVGGHPSTTSVHDLNMPYEGETPTAELLFPPTPVHTPLPTFAGSGSASEHLDTVNSSDIAIGRPAPFMQPSPWVHHRPDINIAMNPKLDMNVAYEGGDDEEPNNGNYLVTQEFLPTTVGKRKREDDSAAGSHFPQHDGAGDFLLASSSSEQAACGSEVASKAEGSMSTTMQKIDTNCSVRKPSLQQFDGGIDDNYDDVVAEEDYNEPGEEDVHTLEQVAVDSKDLQPSKSEGEEPEDSEPPLNEDDDLDELDGIDEGDEKFETDNVVYVQFEKVTRAKNKWKCILKDGIMHLNQRDYLFSRANGEFEF</sequence>
<dbReference type="Proteomes" id="UP000886520">
    <property type="component" value="Chromosome 20"/>
</dbReference>
<dbReference type="PANTHER" id="PTHR12694:SF8">
    <property type="entry name" value="TRANSCRIPTION INITIATION FACTOR IIA SUBUNIT 1"/>
    <property type="match status" value="1"/>
</dbReference>
<dbReference type="CDD" id="cd07976">
    <property type="entry name" value="TFIIA_alpha_beta_like"/>
    <property type="match status" value="1"/>
</dbReference>
<keyword evidence="4" id="KW-0539">Nucleus</keyword>
<reference evidence="6" key="1">
    <citation type="submission" date="2021-01" db="EMBL/GenBank/DDBJ databases">
        <title>Adiantum capillus-veneris genome.</title>
        <authorList>
            <person name="Fang Y."/>
            <person name="Liao Q."/>
        </authorList>
    </citation>
    <scope>NUCLEOTIDE SEQUENCE</scope>
    <source>
        <strain evidence="6">H3</strain>
        <tissue evidence="6">Leaf</tissue>
    </source>
</reference>
<dbReference type="Gene3D" id="1.10.287.100">
    <property type="match status" value="1"/>
</dbReference>
<dbReference type="GO" id="GO:0005672">
    <property type="term" value="C:transcription factor TFIIA complex"/>
    <property type="evidence" value="ECO:0007669"/>
    <property type="project" value="InterPro"/>
</dbReference>
<comment type="similarity">
    <text evidence="2">Belongs to the TFIIA subunit 1 family.</text>
</comment>
<dbReference type="GO" id="GO:0006367">
    <property type="term" value="P:transcription initiation at RNA polymerase II promoter"/>
    <property type="evidence" value="ECO:0007669"/>
    <property type="project" value="InterPro"/>
</dbReference>
<gene>
    <name evidence="6" type="ORF">GOP47_0020587</name>
</gene>
<dbReference type="Gene3D" id="2.30.18.10">
    <property type="entry name" value="Transcription factor IIA (TFIIA), beta-barrel domain"/>
    <property type="match status" value="1"/>
</dbReference>
<dbReference type="PANTHER" id="PTHR12694">
    <property type="entry name" value="TRANSCRIPTION INITIATION FACTOR IIA SUBUNIT 1"/>
    <property type="match status" value="1"/>
</dbReference>
<dbReference type="SUPFAM" id="SSF50784">
    <property type="entry name" value="Transcription factor IIA (TFIIA), beta-barrel domain"/>
    <property type="match status" value="1"/>
</dbReference>
<dbReference type="SUPFAM" id="SSF47396">
    <property type="entry name" value="Transcription factor IIA (TFIIA), alpha-helical domain"/>
    <property type="match status" value="1"/>
</dbReference>
<evidence type="ECO:0000256" key="1">
    <source>
        <dbReference type="ARBA" id="ARBA00004123"/>
    </source>
</evidence>
<feature type="region of interest" description="Disordered" evidence="5">
    <location>
        <begin position="282"/>
        <end position="321"/>
    </location>
</feature>
<name>A0A9D4U9T1_ADICA</name>
<evidence type="ECO:0000313" key="7">
    <source>
        <dbReference type="Proteomes" id="UP000886520"/>
    </source>
</evidence>